<keyword evidence="2" id="KW-1185">Reference proteome</keyword>
<dbReference type="Proteomes" id="UP000612456">
    <property type="component" value="Unassembled WGS sequence"/>
</dbReference>
<evidence type="ECO:0000313" key="2">
    <source>
        <dbReference type="Proteomes" id="UP000612456"/>
    </source>
</evidence>
<comment type="caution">
    <text evidence="1">The sequence shown here is derived from an EMBL/GenBank/DDBJ whole genome shotgun (WGS) entry which is preliminary data.</text>
</comment>
<sequence>MMGGTTAFISDFDLRTEQNRRLLVPDTAALGLFHFPAFQKIGDILLNTGGMTVYDAQQTDSFADGGFMGNIKEGQIAAAAYFYRLAAFRPPDMQMKVGKHSP</sequence>
<dbReference type="EMBL" id="BMHP01000002">
    <property type="protein sequence ID" value="GGD69886.1"/>
    <property type="molecule type" value="Genomic_DNA"/>
</dbReference>
<accession>A0A916Z204</accession>
<proteinExistence type="predicted"/>
<name>A0A916Z204_9BACL</name>
<reference evidence="1" key="2">
    <citation type="submission" date="2020-09" db="EMBL/GenBank/DDBJ databases">
        <authorList>
            <person name="Sun Q."/>
            <person name="Zhou Y."/>
        </authorList>
    </citation>
    <scope>NUCLEOTIDE SEQUENCE</scope>
    <source>
        <strain evidence="1">CGMCC 1.15178</strain>
    </source>
</reference>
<evidence type="ECO:0000313" key="1">
    <source>
        <dbReference type="EMBL" id="GGD69886.1"/>
    </source>
</evidence>
<organism evidence="1 2">
    <name type="scientific">Paenibacillus nasutitermitis</name>
    <dbReference type="NCBI Taxonomy" id="1652958"/>
    <lineage>
        <taxon>Bacteria</taxon>
        <taxon>Bacillati</taxon>
        <taxon>Bacillota</taxon>
        <taxon>Bacilli</taxon>
        <taxon>Bacillales</taxon>
        <taxon>Paenibacillaceae</taxon>
        <taxon>Paenibacillus</taxon>
    </lineage>
</organism>
<gene>
    <name evidence="1" type="ORF">GCM10010911_29680</name>
</gene>
<dbReference type="AlphaFoldDB" id="A0A916Z204"/>
<protein>
    <submittedName>
        <fullName evidence="1">Uncharacterized protein</fullName>
    </submittedName>
</protein>
<reference evidence="1" key="1">
    <citation type="journal article" date="2014" name="Int. J. Syst. Evol. Microbiol.">
        <title>Complete genome sequence of Corynebacterium casei LMG S-19264T (=DSM 44701T), isolated from a smear-ripened cheese.</title>
        <authorList>
            <consortium name="US DOE Joint Genome Institute (JGI-PGF)"/>
            <person name="Walter F."/>
            <person name="Albersmeier A."/>
            <person name="Kalinowski J."/>
            <person name="Ruckert C."/>
        </authorList>
    </citation>
    <scope>NUCLEOTIDE SEQUENCE</scope>
    <source>
        <strain evidence="1">CGMCC 1.15178</strain>
    </source>
</reference>